<feature type="domain" description="Aminoacyl-tRNA synthetase class II (D/K/N)" evidence="9">
    <location>
        <begin position="316"/>
        <end position="584"/>
    </location>
</feature>
<reference evidence="10" key="1">
    <citation type="submission" date="2022-07" db="EMBL/GenBank/DDBJ databases">
        <authorList>
            <person name="Macas J."/>
            <person name="Novak P."/>
            <person name="Neumann P."/>
        </authorList>
    </citation>
    <scope>NUCLEOTIDE SEQUENCE</scope>
</reference>
<dbReference type="GO" id="GO:0005524">
    <property type="term" value="F:ATP binding"/>
    <property type="evidence" value="ECO:0007669"/>
    <property type="project" value="UniProtKB-KW"/>
</dbReference>
<dbReference type="EMBL" id="CAMAPF010000026">
    <property type="protein sequence ID" value="CAH9074233.1"/>
    <property type="molecule type" value="Genomic_DNA"/>
</dbReference>
<comment type="caution">
    <text evidence="10">The sequence shown here is derived from an EMBL/GenBank/DDBJ whole genome shotgun (WGS) entry which is preliminary data.</text>
</comment>
<comment type="similarity">
    <text evidence="1">Belongs to the class-II aminoacyl-tRNA synthetase family.</text>
</comment>
<accession>A0AAV0CCY7</accession>
<evidence type="ECO:0000313" key="10">
    <source>
        <dbReference type="EMBL" id="CAH9074233.1"/>
    </source>
</evidence>
<dbReference type="InterPro" id="IPR004522">
    <property type="entry name" value="Asn-tRNA-ligase"/>
</dbReference>
<evidence type="ECO:0000256" key="4">
    <source>
        <dbReference type="ARBA" id="ARBA00022741"/>
    </source>
</evidence>
<evidence type="ECO:0000256" key="8">
    <source>
        <dbReference type="SAM" id="Coils"/>
    </source>
</evidence>
<keyword evidence="11" id="KW-1185">Reference proteome</keyword>
<keyword evidence="3" id="KW-0436">Ligase</keyword>
<dbReference type="NCBIfam" id="TIGR00457">
    <property type="entry name" value="asnS"/>
    <property type="match status" value="1"/>
</dbReference>
<protein>
    <recommendedName>
        <fullName evidence="2">asparagine--tRNA ligase</fullName>
        <ecNumber evidence="2">6.1.1.22</ecNumber>
    </recommendedName>
</protein>
<name>A0AAV0CCY7_9ASTE</name>
<dbReference type="Proteomes" id="UP001152523">
    <property type="component" value="Unassembled WGS sequence"/>
</dbReference>
<feature type="coiled-coil region" evidence="8">
    <location>
        <begin position="268"/>
        <end position="305"/>
    </location>
</feature>
<keyword evidence="6" id="KW-0648">Protein biosynthesis</keyword>
<keyword evidence="4" id="KW-0547">Nucleotide-binding</keyword>
<evidence type="ECO:0000256" key="7">
    <source>
        <dbReference type="ARBA" id="ARBA00023146"/>
    </source>
</evidence>
<evidence type="ECO:0000256" key="1">
    <source>
        <dbReference type="ARBA" id="ARBA00008226"/>
    </source>
</evidence>
<feature type="domain" description="Aminoacyl-tRNA synthetase class II (D/K/N)" evidence="9">
    <location>
        <begin position="199"/>
        <end position="257"/>
    </location>
</feature>
<keyword evidence="5" id="KW-0067">ATP-binding</keyword>
<evidence type="ECO:0000313" key="11">
    <source>
        <dbReference type="Proteomes" id="UP001152523"/>
    </source>
</evidence>
<dbReference type="AlphaFoldDB" id="A0AAV0CCY7"/>
<evidence type="ECO:0000256" key="6">
    <source>
        <dbReference type="ARBA" id="ARBA00022917"/>
    </source>
</evidence>
<evidence type="ECO:0000256" key="3">
    <source>
        <dbReference type="ARBA" id="ARBA00022598"/>
    </source>
</evidence>
<dbReference type="PANTHER" id="PTHR22594:SF36">
    <property type="entry name" value="ASPARAGINE--TRNA LIGASE, CYTOPLASMIC 2"/>
    <property type="match status" value="1"/>
</dbReference>
<gene>
    <name evidence="10" type="ORF">CEPIT_LOCUS4968</name>
</gene>
<dbReference type="EC" id="6.1.1.22" evidence="2"/>
<keyword evidence="7" id="KW-0030">Aminoacyl-tRNA synthetase</keyword>
<dbReference type="GO" id="GO:0004816">
    <property type="term" value="F:asparagine-tRNA ligase activity"/>
    <property type="evidence" value="ECO:0007669"/>
    <property type="project" value="UniProtKB-EC"/>
</dbReference>
<sequence>MASSETAVGSIPSTNKYTNRVILKTIFDREDGGLGYVGQRVVIGGWVRSSEESKKEDDLQPVAGSEGVSCVEVILSSFPLIRSIIKVFRGEGHSRIPENTNSDVVKRPPPSFMILKVSDGSSVNILRVVVDSELAIPSQIMPTGTCILAEGILQQPASTGKHAVELKVDKVLHLGTVDQINYPLSKKPLPLTLLRDWTHFRTRTTTVASVMRIRDAITQAFHTFFQDNDFLYVHMPTITNTSTSGSSKEFIVTTQPLTNYDNSHDLGLEGLNAAFKKKSKVVEELEKSQNNKETLVAEKQKLERIKGLISRAKAIKKSTFRRSHPKEDEISLTGSGRLHLESQACALGKAYTSGPRFQVQESELKKSLPEMLIVETEIAFSKFVDAMNCADDLLKFICKSILENSTQNVKFLSKRVDKSITERLKFMTSCSLERISYSDAVKVLKQATENKFGKAIEWGVPLNDDHTSYLVDEIYKRPIIIYDHPKKLKPFNVRLNDDAETVAAFDIVLPKVGTVISGSQSEERLKTLSSRIEEVGLPKQHYEWYLDLRRYGTVEHSGFSLMFDSLVLFATGINNILDVVPFPVIPSKTSA</sequence>
<dbReference type="Pfam" id="PF00152">
    <property type="entry name" value="tRNA-synt_2"/>
    <property type="match status" value="2"/>
</dbReference>
<organism evidence="10 11">
    <name type="scientific">Cuscuta epithymum</name>
    <dbReference type="NCBI Taxonomy" id="186058"/>
    <lineage>
        <taxon>Eukaryota</taxon>
        <taxon>Viridiplantae</taxon>
        <taxon>Streptophyta</taxon>
        <taxon>Embryophyta</taxon>
        <taxon>Tracheophyta</taxon>
        <taxon>Spermatophyta</taxon>
        <taxon>Magnoliopsida</taxon>
        <taxon>eudicotyledons</taxon>
        <taxon>Gunneridae</taxon>
        <taxon>Pentapetalae</taxon>
        <taxon>asterids</taxon>
        <taxon>lamiids</taxon>
        <taxon>Solanales</taxon>
        <taxon>Convolvulaceae</taxon>
        <taxon>Cuscuteae</taxon>
        <taxon>Cuscuta</taxon>
        <taxon>Cuscuta subgen. Cuscuta</taxon>
    </lineage>
</organism>
<dbReference type="GO" id="GO:0005739">
    <property type="term" value="C:mitochondrion"/>
    <property type="evidence" value="ECO:0007669"/>
    <property type="project" value="TreeGrafter"/>
</dbReference>
<dbReference type="SUPFAM" id="SSF55681">
    <property type="entry name" value="Class II aaRS and biotin synthetases"/>
    <property type="match status" value="1"/>
</dbReference>
<evidence type="ECO:0000259" key="9">
    <source>
        <dbReference type="Pfam" id="PF00152"/>
    </source>
</evidence>
<evidence type="ECO:0000256" key="5">
    <source>
        <dbReference type="ARBA" id="ARBA00022840"/>
    </source>
</evidence>
<dbReference type="Gene3D" id="3.30.930.10">
    <property type="entry name" value="Bira Bifunctional Protein, Domain 2"/>
    <property type="match status" value="1"/>
</dbReference>
<proteinExistence type="inferred from homology"/>
<dbReference type="PANTHER" id="PTHR22594">
    <property type="entry name" value="ASPARTYL/LYSYL-TRNA SYNTHETASE"/>
    <property type="match status" value="1"/>
</dbReference>
<dbReference type="InterPro" id="IPR004364">
    <property type="entry name" value="Aa-tRNA-synt_II"/>
</dbReference>
<evidence type="ECO:0000256" key="2">
    <source>
        <dbReference type="ARBA" id="ARBA00012816"/>
    </source>
</evidence>
<dbReference type="GO" id="GO:0006421">
    <property type="term" value="P:asparaginyl-tRNA aminoacylation"/>
    <property type="evidence" value="ECO:0007669"/>
    <property type="project" value="InterPro"/>
</dbReference>
<dbReference type="InterPro" id="IPR045864">
    <property type="entry name" value="aa-tRNA-synth_II/BPL/LPL"/>
</dbReference>
<keyword evidence="8" id="KW-0175">Coiled coil</keyword>